<evidence type="ECO:0008006" key="4">
    <source>
        <dbReference type="Google" id="ProtNLM"/>
    </source>
</evidence>
<dbReference type="EMBL" id="CP000505">
    <property type="protein sequence ID" value="ABL78245.1"/>
    <property type="molecule type" value="Genomic_DNA"/>
</dbReference>
<keyword evidence="3" id="KW-1185">Reference proteome</keyword>
<dbReference type="OrthoDB" id="385428at2157"/>
<reference evidence="3" key="1">
    <citation type="journal article" date="2008" name="J. Bacteriol.">
        <title>Genome sequence of Thermofilum pendens reveals an exceptional loss of biosynthetic pathways without genome reduction.</title>
        <authorList>
            <person name="Anderson I."/>
            <person name="Rodriguez J."/>
            <person name="Susanti D."/>
            <person name="Porat I."/>
            <person name="Reich C."/>
            <person name="Ulrich L.E."/>
            <person name="Elkins J.G."/>
            <person name="Mavromatis K."/>
            <person name="Lykidis A."/>
            <person name="Kim E."/>
            <person name="Thompson L.S."/>
            <person name="Nolan M."/>
            <person name="Land M."/>
            <person name="Copeland A."/>
            <person name="Lapidus A."/>
            <person name="Lucas S."/>
            <person name="Detter C."/>
            <person name="Zhulin I.B."/>
            <person name="Olsen G.J."/>
            <person name="Whitman W."/>
            <person name="Mukhopadhyay B."/>
            <person name="Bristow J."/>
            <person name="Kyrpides N."/>
        </authorList>
    </citation>
    <scope>NUCLEOTIDE SEQUENCE [LARGE SCALE GENOMIC DNA]</scope>
    <source>
        <strain evidence="3">DSM 2475 / Hrk 5</strain>
    </source>
</reference>
<feature type="transmembrane region" description="Helical" evidence="1">
    <location>
        <begin position="161"/>
        <end position="179"/>
    </location>
</feature>
<evidence type="ECO:0000256" key="1">
    <source>
        <dbReference type="SAM" id="Phobius"/>
    </source>
</evidence>
<dbReference type="Proteomes" id="UP000000641">
    <property type="component" value="Chromosome"/>
</dbReference>
<gene>
    <name evidence="2" type="ordered locus">Tpen_0844</name>
</gene>
<protein>
    <recommendedName>
        <fullName evidence="4">CARDB domain-containing protein</fullName>
    </recommendedName>
</protein>
<dbReference type="HOGENOM" id="CLU_1444743_0_0_2"/>
<proteinExistence type="predicted"/>
<dbReference type="STRING" id="368408.Tpen_0844"/>
<dbReference type="KEGG" id="tpe:Tpen_0844"/>
<dbReference type="RefSeq" id="WP_011752510.1">
    <property type="nucleotide sequence ID" value="NC_008698.1"/>
</dbReference>
<name>A1RYG5_THEPD</name>
<keyword evidence="1" id="KW-0812">Transmembrane</keyword>
<evidence type="ECO:0000313" key="3">
    <source>
        <dbReference type="Proteomes" id="UP000000641"/>
    </source>
</evidence>
<sequence length="196" mass="21352">MSRRVLLGLSLLLLATLLAVNAFSAGTLRGESPRVEVQGYPRLLVYAPPSLNITQGSVGVLVCTVSNVGDAPAENTYLSVVAAGCAYLSTDGENWKKNLTFFLGTFPGHSLRRFTVFVACREAERGRIIVTAVADNHDPVITTVDVAVQPREAPRQSSVEWTPVLAILALSTPIAYYMVSRRRSKEKKKKKSFNDV</sequence>
<organism evidence="2 3">
    <name type="scientific">Thermofilum pendens (strain DSM 2475 / Hrk 5)</name>
    <dbReference type="NCBI Taxonomy" id="368408"/>
    <lineage>
        <taxon>Archaea</taxon>
        <taxon>Thermoproteota</taxon>
        <taxon>Thermoprotei</taxon>
        <taxon>Thermofilales</taxon>
        <taxon>Thermofilaceae</taxon>
        <taxon>Thermofilum</taxon>
    </lineage>
</organism>
<dbReference type="AlphaFoldDB" id="A1RYG5"/>
<keyword evidence="1" id="KW-0472">Membrane</keyword>
<dbReference type="GeneID" id="4600778"/>
<evidence type="ECO:0000313" key="2">
    <source>
        <dbReference type="EMBL" id="ABL78245.1"/>
    </source>
</evidence>
<dbReference type="EnsemblBacteria" id="ABL78245">
    <property type="protein sequence ID" value="ABL78245"/>
    <property type="gene ID" value="Tpen_0844"/>
</dbReference>
<keyword evidence="1" id="KW-1133">Transmembrane helix</keyword>
<accession>A1RYG5</accession>